<dbReference type="InterPro" id="IPR011250">
    <property type="entry name" value="OMP/PagP_B-barrel"/>
</dbReference>
<reference evidence="2 3" key="1">
    <citation type="submission" date="2021-04" db="EMBL/GenBank/DDBJ databases">
        <authorList>
            <person name="Rodrigo-Torres L."/>
            <person name="Arahal R. D."/>
            <person name="Lucena T."/>
        </authorList>
    </citation>
    <scope>NUCLEOTIDE SEQUENCE [LARGE SCALE GENOMIC DNA]</scope>
    <source>
        <strain evidence="2 3">CECT 9623</strain>
    </source>
</reference>
<feature type="chain" id="PRO_5045429966" description="Outer membrane protein beta-barrel domain-containing protein" evidence="1">
    <location>
        <begin position="20"/>
        <end position="221"/>
    </location>
</feature>
<proteinExistence type="predicted"/>
<comment type="caution">
    <text evidence="2">The sequence shown here is derived from an EMBL/GenBank/DDBJ whole genome shotgun (WGS) entry which is preliminary data.</text>
</comment>
<feature type="signal peptide" evidence="1">
    <location>
        <begin position="1"/>
        <end position="19"/>
    </location>
</feature>
<evidence type="ECO:0000313" key="2">
    <source>
        <dbReference type="EMBL" id="CAG5068492.1"/>
    </source>
</evidence>
<dbReference type="RefSeq" id="WP_215232563.1">
    <property type="nucleotide sequence ID" value="NZ_CAJRAU010000001.1"/>
</dbReference>
<accession>A0ABN7R7U6</accession>
<evidence type="ECO:0008006" key="4">
    <source>
        <dbReference type="Google" id="ProtNLM"/>
    </source>
</evidence>
<dbReference type="SUPFAM" id="SSF56925">
    <property type="entry name" value="OMPA-like"/>
    <property type="match status" value="1"/>
</dbReference>
<dbReference type="EMBL" id="CAJRAU010000001">
    <property type="protein sequence ID" value="CAG5068492.1"/>
    <property type="molecule type" value="Genomic_DNA"/>
</dbReference>
<protein>
    <recommendedName>
        <fullName evidence="4">Outer membrane protein beta-barrel domain-containing protein</fullName>
    </recommendedName>
</protein>
<sequence>MKKIIIAALFLAGFFPAYAQQQEAPKLYTLPSPFERYTHYLATARVVGAVPLGSFADSYIDKSSFRNASISIEWVLRNSPFSIGGEIGSTYFQKRIPRTLYQNGEGTISAVQTRTLSQYPVELFGNYHFLPKTSLIQPYVQVSGGISILDNVLYYGTLSSQHQKIAPKYGIGLGSKFLFKKDGAVGVDVRVKYDGTAYKHDYIEKGVSSVNGSIGLFYRWW</sequence>
<dbReference type="Proteomes" id="UP000679725">
    <property type="component" value="Unassembled WGS sequence"/>
</dbReference>
<keyword evidence="3" id="KW-1185">Reference proteome</keyword>
<keyword evidence="1" id="KW-0732">Signal</keyword>
<name>A0ABN7R7U6_9BACT</name>
<dbReference type="Gene3D" id="2.40.160.20">
    <property type="match status" value="1"/>
</dbReference>
<evidence type="ECO:0000313" key="3">
    <source>
        <dbReference type="Proteomes" id="UP000679725"/>
    </source>
</evidence>
<organism evidence="2 3">
    <name type="scientific">Dyadobacter linearis</name>
    <dbReference type="NCBI Taxonomy" id="2823330"/>
    <lineage>
        <taxon>Bacteria</taxon>
        <taxon>Pseudomonadati</taxon>
        <taxon>Bacteroidota</taxon>
        <taxon>Cytophagia</taxon>
        <taxon>Cytophagales</taxon>
        <taxon>Spirosomataceae</taxon>
        <taxon>Dyadobacter</taxon>
    </lineage>
</organism>
<evidence type="ECO:0000256" key="1">
    <source>
        <dbReference type="SAM" id="SignalP"/>
    </source>
</evidence>
<gene>
    <name evidence="2" type="ORF">DYBT9623_01223</name>
</gene>